<feature type="compositionally biased region" description="Basic and acidic residues" evidence="1">
    <location>
        <begin position="75"/>
        <end position="90"/>
    </location>
</feature>
<dbReference type="GeneID" id="28764536"/>
<dbReference type="InterPro" id="IPR011009">
    <property type="entry name" value="Kinase-like_dom_sf"/>
</dbReference>
<reference evidence="2 3" key="1">
    <citation type="submission" date="2016-05" db="EMBL/GenBank/DDBJ databases">
        <title>Comparative analysis of secretome profiles of manganese(II)-oxidizing ascomycete fungi.</title>
        <authorList>
            <consortium name="DOE Joint Genome Institute"/>
            <person name="Zeiner C.A."/>
            <person name="Purvine S.O."/>
            <person name="Zink E.M."/>
            <person name="Wu S."/>
            <person name="Pasa-Tolic L."/>
            <person name="Chaput D.L."/>
            <person name="Haridas S."/>
            <person name="Grigoriev I.V."/>
            <person name="Santelli C.M."/>
            <person name="Hansel C.M."/>
        </authorList>
    </citation>
    <scope>NUCLEOTIDE SEQUENCE [LARGE SCALE GENOMIC DNA]</scope>
    <source>
        <strain evidence="2 3">AP3s5-JAC2a</strain>
    </source>
</reference>
<feature type="region of interest" description="Disordered" evidence="1">
    <location>
        <begin position="73"/>
        <end position="102"/>
    </location>
</feature>
<organism evidence="2 3">
    <name type="scientific">Paraphaeosphaeria sporulosa</name>
    <dbReference type="NCBI Taxonomy" id="1460663"/>
    <lineage>
        <taxon>Eukaryota</taxon>
        <taxon>Fungi</taxon>
        <taxon>Dikarya</taxon>
        <taxon>Ascomycota</taxon>
        <taxon>Pezizomycotina</taxon>
        <taxon>Dothideomycetes</taxon>
        <taxon>Pleosporomycetidae</taxon>
        <taxon>Pleosporales</taxon>
        <taxon>Massarineae</taxon>
        <taxon>Didymosphaeriaceae</taxon>
        <taxon>Paraphaeosphaeria</taxon>
    </lineage>
</organism>
<name>A0A177C5U4_9PLEO</name>
<dbReference type="Gene3D" id="1.10.510.10">
    <property type="entry name" value="Transferase(Phosphotransferase) domain 1"/>
    <property type="match status" value="1"/>
</dbReference>
<evidence type="ECO:0000256" key="1">
    <source>
        <dbReference type="SAM" id="MobiDB-lite"/>
    </source>
</evidence>
<sequence>MASQTENTDTTYVLDLLCDDDSCSLTTLINDVRFHIIVEPEELRKNSDKTFYYDYLDKISGLREAEQREEEELEIRESQGKTKRARDKDSAVALDDNEEGDDGDQCFGDAVVELRNWILGAFKDIAAVHAPADRTPEESTLHDWYHGPTYFYKLKVSQGCIEPQLLEENKAMTKKIEKLVPRLALPRYIQKMTLPWLNAKDLVVKSETASPEPAHPGEVVTKDGKRLFFKPVDSIQPDSFKREIKHLKQLEELDLDIKVPQLYGLVAFQNSKTEVMGLLLSVIKGATPLTHLFDQSVDPSLRKCWSDKVESYVAQLHEHDIIWGDAKADNFMVDKNDELWIIDFGGSYTEGWVDPELKETIEGDDMGVEKIQNALEDPESNTFDPTNSSTIRPSHARSSSSLFVTEKPRTDSKRKHDGEQNGHDNDTYKKRSLKAS</sequence>
<gene>
    <name evidence="2" type="ORF">CC84DRAFT_1189419</name>
</gene>
<keyword evidence="3" id="KW-1185">Reference proteome</keyword>
<feature type="region of interest" description="Disordered" evidence="1">
    <location>
        <begin position="376"/>
        <end position="436"/>
    </location>
</feature>
<dbReference type="RefSeq" id="XP_018032462.1">
    <property type="nucleotide sequence ID" value="XM_018181050.1"/>
</dbReference>
<evidence type="ECO:0000313" key="2">
    <source>
        <dbReference type="EMBL" id="OAG02097.1"/>
    </source>
</evidence>
<dbReference type="EMBL" id="KV441556">
    <property type="protein sequence ID" value="OAG02097.1"/>
    <property type="molecule type" value="Genomic_DNA"/>
</dbReference>
<feature type="compositionally biased region" description="Polar residues" evidence="1">
    <location>
        <begin position="380"/>
        <end position="403"/>
    </location>
</feature>
<evidence type="ECO:0000313" key="3">
    <source>
        <dbReference type="Proteomes" id="UP000077069"/>
    </source>
</evidence>
<dbReference type="Proteomes" id="UP000077069">
    <property type="component" value="Unassembled WGS sequence"/>
</dbReference>
<protein>
    <recommendedName>
        <fullName evidence="4">Protein kinase domain-containing protein</fullName>
    </recommendedName>
</protein>
<proteinExistence type="predicted"/>
<dbReference type="SUPFAM" id="SSF56112">
    <property type="entry name" value="Protein kinase-like (PK-like)"/>
    <property type="match status" value="1"/>
</dbReference>
<dbReference type="AlphaFoldDB" id="A0A177C5U4"/>
<dbReference type="STRING" id="1460663.A0A177C5U4"/>
<accession>A0A177C5U4</accession>
<feature type="compositionally biased region" description="Basic and acidic residues" evidence="1">
    <location>
        <begin position="406"/>
        <end position="429"/>
    </location>
</feature>
<dbReference type="OrthoDB" id="4062651at2759"/>
<dbReference type="InParanoid" id="A0A177C5U4"/>
<evidence type="ECO:0008006" key="4">
    <source>
        <dbReference type="Google" id="ProtNLM"/>
    </source>
</evidence>